<accession>A0ABT5IE36</accession>
<organism evidence="1 2">
    <name type="scientific">Asticcacaulis currens</name>
    <dbReference type="NCBI Taxonomy" id="2984210"/>
    <lineage>
        <taxon>Bacteria</taxon>
        <taxon>Pseudomonadati</taxon>
        <taxon>Pseudomonadota</taxon>
        <taxon>Alphaproteobacteria</taxon>
        <taxon>Caulobacterales</taxon>
        <taxon>Caulobacteraceae</taxon>
        <taxon>Asticcacaulis</taxon>
    </lineage>
</organism>
<dbReference type="Gene3D" id="3.40.50.300">
    <property type="entry name" value="P-loop containing nucleotide triphosphate hydrolases"/>
    <property type="match status" value="1"/>
</dbReference>
<protein>
    <submittedName>
        <fullName evidence="1">Kinase</fullName>
    </submittedName>
</protein>
<keyword evidence="1" id="KW-0808">Transferase</keyword>
<dbReference type="RefSeq" id="WP_272741153.1">
    <property type="nucleotide sequence ID" value="NZ_JAQQKW010000004.1"/>
</dbReference>
<sequence>MTLLPDLPAARLVVDAIDGWHREGVRLIGLCGAQGCGKSTIAEGVHQRFAERGLRVGVLSLDDLYLPPDQRPVSVHPLFATRGVPGTHDVGLGISVLHALKAGARVDLPRFDKATDHPVPRADWPQIVAPDLVLFEGWCVGARPQRESALRTPVNALERDEDRDGVWRTYVNQQLAGPYADLFSRLDRLILLAAPGFEVVQGWRTQQEEALRRRLHSEGSDTSRLMDAAALRRFIAHYERLTHHILEDMPGYADLNIRLGPDREPTP</sequence>
<dbReference type="GO" id="GO:0016301">
    <property type="term" value="F:kinase activity"/>
    <property type="evidence" value="ECO:0007669"/>
    <property type="project" value="UniProtKB-KW"/>
</dbReference>
<dbReference type="SUPFAM" id="SSF52540">
    <property type="entry name" value="P-loop containing nucleoside triphosphate hydrolases"/>
    <property type="match status" value="1"/>
</dbReference>
<keyword evidence="2" id="KW-1185">Reference proteome</keyword>
<dbReference type="Pfam" id="PF03308">
    <property type="entry name" value="MeaB"/>
    <property type="match status" value="1"/>
</dbReference>
<reference evidence="1 2" key="1">
    <citation type="submission" date="2023-01" db="EMBL/GenBank/DDBJ databases">
        <title>Novel species of the genus Asticcacaulis isolated from rivers.</title>
        <authorList>
            <person name="Lu H."/>
        </authorList>
    </citation>
    <scope>NUCLEOTIDE SEQUENCE [LARGE SCALE GENOMIC DNA]</scope>
    <source>
        <strain evidence="1 2">DXS10W</strain>
    </source>
</reference>
<name>A0ABT5IE36_9CAUL</name>
<keyword evidence="1" id="KW-0418">Kinase</keyword>
<dbReference type="InterPro" id="IPR027417">
    <property type="entry name" value="P-loop_NTPase"/>
</dbReference>
<evidence type="ECO:0000313" key="1">
    <source>
        <dbReference type="EMBL" id="MDC7694446.1"/>
    </source>
</evidence>
<dbReference type="Proteomes" id="UP001216595">
    <property type="component" value="Unassembled WGS sequence"/>
</dbReference>
<dbReference type="EMBL" id="JAQQKW010000004">
    <property type="protein sequence ID" value="MDC7694446.1"/>
    <property type="molecule type" value="Genomic_DNA"/>
</dbReference>
<evidence type="ECO:0000313" key="2">
    <source>
        <dbReference type="Proteomes" id="UP001216595"/>
    </source>
</evidence>
<proteinExistence type="predicted"/>
<comment type="caution">
    <text evidence="1">The sequence shown here is derived from an EMBL/GenBank/DDBJ whole genome shotgun (WGS) entry which is preliminary data.</text>
</comment>
<gene>
    <name evidence="1" type="ORF">PQU94_09150</name>
</gene>